<dbReference type="RefSeq" id="WP_088441580.1">
    <property type="nucleotide sequence ID" value="NZ_BMMC01000009.1"/>
</dbReference>
<organism evidence="1 2">
    <name type="scientific">Sphingopyxis bauzanensis</name>
    <dbReference type="NCBI Taxonomy" id="651663"/>
    <lineage>
        <taxon>Bacteria</taxon>
        <taxon>Pseudomonadati</taxon>
        <taxon>Pseudomonadota</taxon>
        <taxon>Alphaproteobacteria</taxon>
        <taxon>Sphingomonadales</taxon>
        <taxon>Sphingomonadaceae</taxon>
        <taxon>Sphingopyxis</taxon>
    </lineage>
</organism>
<accession>A0A246JSF2</accession>
<reference evidence="1 2" key="1">
    <citation type="journal article" date="2010" name="Int. J. Syst. Evol. Microbiol.">
        <title>Sphingopyxis bauzanensis sp. nov., a psychrophilic bacterium isolated from soil.</title>
        <authorList>
            <person name="Zhang D.C."/>
            <person name="Liu H.C."/>
            <person name="Xin Y.H."/>
            <person name="Zhou Y.G."/>
            <person name="Schinner F."/>
            <person name="Margesin R."/>
        </authorList>
    </citation>
    <scope>NUCLEOTIDE SEQUENCE [LARGE SCALE GENOMIC DNA]</scope>
    <source>
        <strain evidence="1 2">DSM 22271</strain>
    </source>
</reference>
<dbReference type="SUPFAM" id="SSF54427">
    <property type="entry name" value="NTF2-like"/>
    <property type="match status" value="1"/>
</dbReference>
<proteinExistence type="predicted"/>
<protein>
    <recommendedName>
        <fullName evidence="3">SnoaL-like domain-containing protein</fullName>
    </recommendedName>
</protein>
<name>A0A246JSF2_9SPHN</name>
<sequence length="139" mass="15639">MSETTEKTRALVDRFIEHNEAGRFEDCYRMLNVDGNYTLIGKTEASGVYYGPDDILTRLAPLLSNFTERPRMRVSHILVDGDQAFVRASGKGAGIHGPYEQPYYGFYFRAANEGFSELVEFLDPTELEISLFGKKLVGA</sequence>
<evidence type="ECO:0008006" key="3">
    <source>
        <dbReference type="Google" id="ProtNLM"/>
    </source>
</evidence>
<evidence type="ECO:0000313" key="2">
    <source>
        <dbReference type="Proteomes" id="UP000197361"/>
    </source>
</evidence>
<dbReference type="InterPro" id="IPR032710">
    <property type="entry name" value="NTF2-like_dom_sf"/>
</dbReference>
<dbReference type="AlphaFoldDB" id="A0A246JSF2"/>
<keyword evidence="2" id="KW-1185">Reference proteome</keyword>
<dbReference type="Gene3D" id="3.10.450.50">
    <property type="match status" value="1"/>
</dbReference>
<dbReference type="Proteomes" id="UP000197361">
    <property type="component" value="Unassembled WGS sequence"/>
</dbReference>
<dbReference type="EMBL" id="NISK01000003">
    <property type="protein sequence ID" value="OWQ95452.1"/>
    <property type="molecule type" value="Genomic_DNA"/>
</dbReference>
<evidence type="ECO:0000313" key="1">
    <source>
        <dbReference type="EMBL" id="OWQ95452.1"/>
    </source>
</evidence>
<gene>
    <name evidence="1" type="ORF">CDQ92_11510</name>
</gene>
<comment type="caution">
    <text evidence="1">The sequence shown here is derived from an EMBL/GenBank/DDBJ whole genome shotgun (WGS) entry which is preliminary data.</text>
</comment>
<dbReference type="OrthoDB" id="7596775at2"/>